<keyword evidence="7" id="KW-0325">Glycoprotein</keyword>
<dbReference type="Proteomes" id="UP000515156">
    <property type="component" value="Chromosome 7"/>
</dbReference>
<evidence type="ECO:0000259" key="9">
    <source>
        <dbReference type="PROSITE" id="PS50853"/>
    </source>
</evidence>
<organism evidence="10 11">
    <name type="scientific">Microcaecilia unicolor</name>
    <dbReference type="NCBI Taxonomy" id="1415580"/>
    <lineage>
        <taxon>Eukaryota</taxon>
        <taxon>Metazoa</taxon>
        <taxon>Chordata</taxon>
        <taxon>Craniata</taxon>
        <taxon>Vertebrata</taxon>
        <taxon>Euteleostomi</taxon>
        <taxon>Amphibia</taxon>
        <taxon>Gymnophiona</taxon>
        <taxon>Siphonopidae</taxon>
        <taxon>Microcaecilia</taxon>
    </lineage>
</organism>
<dbReference type="InterPro" id="IPR003961">
    <property type="entry name" value="FN3_dom"/>
</dbReference>
<dbReference type="PANTHER" id="PTHR23037:SF46">
    <property type="entry name" value="INTERLEUKIN 5 RECEPTOR SUBUNIT ALPHA"/>
    <property type="match status" value="1"/>
</dbReference>
<evidence type="ECO:0000256" key="5">
    <source>
        <dbReference type="ARBA" id="ARBA00023136"/>
    </source>
</evidence>
<name>A0A6P7YQQ9_9AMPH</name>
<dbReference type="GeneID" id="115474228"/>
<reference evidence="11" key="1">
    <citation type="submission" date="2025-08" db="UniProtKB">
        <authorList>
            <consortium name="RefSeq"/>
        </authorList>
    </citation>
    <scope>IDENTIFICATION</scope>
</reference>
<dbReference type="GO" id="GO:0009897">
    <property type="term" value="C:external side of plasma membrane"/>
    <property type="evidence" value="ECO:0007669"/>
    <property type="project" value="TreeGrafter"/>
</dbReference>
<proteinExistence type="predicted"/>
<sequence>MGSVRRSGLGIFRGRGMAVGAWAWCGNFFSFILLGLNGLQLMKNVDGANSSKEHLPPPSSLVLVQDRFTLNWTWFPSENIPLDQECYQSMTNKDNKSTQQSKRLWRSEYKGSYPNDTACLKVRAGCVKNDLYGLSSWIRNCTLLSKGDPDTSVTKFACVWYNMDYMNCTWQPGKHTPPDTKYVFYYRYEQLNSDRECPKYIFENQTRIGCHFSKDELCEESKIYLMVTDHSESLRSFYTDVDLYSVLKPSTPRITNLSNISDNEIYVSWTNLWLLNNACLCSQVEVKENALDVGTFSVSKDRSLVILRKYFPDVHYTVRVREKVDELCSASLWSDWSQEESLNETSPVKKGEDSNSGSSLIYLLMILFIVGVATIIFLVHLKRLRFLIFPPIPDPAKLFKGMLEEQNGVWQWTKYSEANVSCKPVKEETYSVFLIENPDSSSSEN</sequence>
<dbReference type="Pfam" id="PF18001">
    <property type="entry name" value="Il13Ra_Ig"/>
    <property type="match status" value="1"/>
</dbReference>
<evidence type="ECO:0000313" key="10">
    <source>
        <dbReference type="Proteomes" id="UP000515156"/>
    </source>
</evidence>
<keyword evidence="5 8" id="KW-0472">Membrane</keyword>
<feature type="transmembrane region" description="Helical" evidence="8">
    <location>
        <begin position="360"/>
        <end position="381"/>
    </location>
</feature>
<evidence type="ECO:0000256" key="7">
    <source>
        <dbReference type="ARBA" id="ARBA00023180"/>
    </source>
</evidence>
<dbReference type="InterPro" id="IPR036116">
    <property type="entry name" value="FN3_sf"/>
</dbReference>
<dbReference type="KEGG" id="muo:115474228"/>
<dbReference type="Pfam" id="PF09240">
    <property type="entry name" value="IL6Ra-bind"/>
    <property type="match status" value="1"/>
</dbReference>
<dbReference type="GO" id="GO:0004896">
    <property type="term" value="F:cytokine receptor activity"/>
    <property type="evidence" value="ECO:0007669"/>
    <property type="project" value="TreeGrafter"/>
</dbReference>
<comment type="subcellular location">
    <subcellularLocation>
        <location evidence="1">Membrane</location>
        <topology evidence="1">Single-pass type I membrane protein</topology>
    </subcellularLocation>
</comment>
<evidence type="ECO:0000256" key="3">
    <source>
        <dbReference type="ARBA" id="ARBA00022729"/>
    </source>
</evidence>
<dbReference type="InterPro" id="IPR013783">
    <property type="entry name" value="Ig-like_fold"/>
</dbReference>
<dbReference type="CTD" id="3597"/>
<feature type="domain" description="Fibronectin type-III" evidence="9">
    <location>
        <begin position="248"/>
        <end position="348"/>
    </location>
</feature>
<accession>A0A6P7YQQ9</accession>
<evidence type="ECO:0000256" key="6">
    <source>
        <dbReference type="ARBA" id="ARBA00023170"/>
    </source>
</evidence>
<evidence type="ECO:0000256" key="8">
    <source>
        <dbReference type="SAM" id="Phobius"/>
    </source>
</evidence>
<dbReference type="SUPFAM" id="SSF49265">
    <property type="entry name" value="Fibronectin type III"/>
    <property type="match status" value="2"/>
</dbReference>
<dbReference type="InParanoid" id="A0A6P7YQQ9"/>
<protein>
    <submittedName>
        <fullName evidence="11">Interleukin-13 receptor subunit alpha-1 isoform X1</fullName>
    </submittedName>
</protein>
<dbReference type="PANTHER" id="PTHR23037">
    <property type="entry name" value="CYTOKINE RECEPTOR"/>
    <property type="match status" value="1"/>
</dbReference>
<keyword evidence="3" id="KW-0732">Signal</keyword>
<evidence type="ECO:0000256" key="2">
    <source>
        <dbReference type="ARBA" id="ARBA00022692"/>
    </source>
</evidence>
<dbReference type="AlphaFoldDB" id="A0A6P7YQQ9"/>
<dbReference type="FunCoup" id="A0A6P7YQQ9">
    <property type="interactions" value="382"/>
</dbReference>
<dbReference type="OrthoDB" id="9940625at2759"/>
<dbReference type="RefSeq" id="XP_030065464.1">
    <property type="nucleotide sequence ID" value="XM_030209604.1"/>
</dbReference>
<gene>
    <name evidence="11" type="primary">IL13RA1</name>
</gene>
<keyword evidence="6 11" id="KW-0675">Receptor</keyword>
<keyword evidence="10" id="KW-1185">Reference proteome</keyword>
<keyword evidence="2 8" id="KW-0812">Transmembrane</keyword>
<evidence type="ECO:0000256" key="1">
    <source>
        <dbReference type="ARBA" id="ARBA00004479"/>
    </source>
</evidence>
<dbReference type="PROSITE" id="PS50853">
    <property type="entry name" value="FN3"/>
    <property type="match status" value="1"/>
</dbReference>
<keyword evidence="4 8" id="KW-1133">Transmembrane helix</keyword>
<feature type="transmembrane region" description="Helical" evidence="8">
    <location>
        <begin position="21"/>
        <end position="42"/>
    </location>
</feature>
<dbReference type="InterPro" id="IPR040566">
    <property type="entry name" value="Il13Ra_Ig"/>
</dbReference>
<evidence type="ECO:0000256" key="4">
    <source>
        <dbReference type="ARBA" id="ARBA00022989"/>
    </source>
</evidence>
<dbReference type="InterPro" id="IPR015321">
    <property type="entry name" value="TypeI_recpt_CBD"/>
</dbReference>
<evidence type="ECO:0000313" key="11">
    <source>
        <dbReference type="RefSeq" id="XP_030065464.1"/>
    </source>
</evidence>
<dbReference type="Gene3D" id="2.60.40.10">
    <property type="entry name" value="Immunoglobulins"/>
    <property type="match status" value="3"/>
</dbReference>